<comment type="caution">
    <text evidence="3">The sequence shown here is derived from an EMBL/GenBank/DDBJ whole genome shotgun (WGS) entry which is preliminary data.</text>
</comment>
<protein>
    <recommendedName>
        <fullName evidence="5">Galactoside O-acetyltransferase</fullName>
    </recommendedName>
</protein>
<evidence type="ECO:0000313" key="3">
    <source>
        <dbReference type="EMBL" id="KRL59290.1"/>
    </source>
</evidence>
<evidence type="ECO:0008006" key="5">
    <source>
        <dbReference type="Google" id="ProtNLM"/>
    </source>
</evidence>
<dbReference type="GO" id="GO:0016740">
    <property type="term" value="F:transferase activity"/>
    <property type="evidence" value="ECO:0007669"/>
    <property type="project" value="UniProtKB-KW"/>
</dbReference>
<dbReference type="InterPro" id="IPR011004">
    <property type="entry name" value="Trimer_LpxA-like_sf"/>
</dbReference>
<organism evidence="3 4">
    <name type="scientific">Latilactobacillus fuchuensis DSM 14340 = JCM 11249</name>
    <dbReference type="NCBI Taxonomy" id="1423747"/>
    <lineage>
        <taxon>Bacteria</taxon>
        <taxon>Bacillati</taxon>
        <taxon>Bacillota</taxon>
        <taxon>Bacilli</taxon>
        <taxon>Lactobacillales</taxon>
        <taxon>Lactobacillaceae</taxon>
        <taxon>Latilactobacillus</taxon>
    </lineage>
</organism>
<evidence type="ECO:0000313" key="4">
    <source>
        <dbReference type="Proteomes" id="UP000051264"/>
    </source>
</evidence>
<reference evidence="3 4" key="1">
    <citation type="journal article" date="2015" name="Genome Announc.">
        <title>Expanding the biotechnology potential of lactobacilli through comparative genomics of 213 strains and associated genera.</title>
        <authorList>
            <person name="Sun Z."/>
            <person name="Harris H.M."/>
            <person name="McCann A."/>
            <person name="Guo C."/>
            <person name="Argimon S."/>
            <person name="Zhang W."/>
            <person name="Yang X."/>
            <person name="Jeffery I.B."/>
            <person name="Cooney J.C."/>
            <person name="Kagawa T.F."/>
            <person name="Liu W."/>
            <person name="Song Y."/>
            <person name="Salvetti E."/>
            <person name="Wrobel A."/>
            <person name="Rasinkangas P."/>
            <person name="Parkhill J."/>
            <person name="Rea M.C."/>
            <person name="O'Sullivan O."/>
            <person name="Ritari J."/>
            <person name="Douillard F.P."/>
            <person name="Paul Ross R."/>
            <person name="Yang R."/>
            <person name="Briner A.E."/>
            <person name="Felis G.E."/>
            <person name="de Vos W.M."/>
            <person name="Barrangou R."/>
            <person name="Klaenhammer T.R."/>
            <person name="Caufield P.W."/>
            <person name="Cui Y."/>
            <person name="Zhang H."/>
            <person name="O'Toole P.W."/>
        </authorList>
    </citation>
    <scope>NUCLEOTIDE SEQUENCE [LARGE SCALE GENOMIC DNA]</scope>
    <source>
        <strain evidence="3 4">DSM 14340</strain>
    </source>
</reference>
<dbReference type="SUPFAM" id="SSF51161">
    <property type="entry name" value="Trimeric LpxA-like enzymes"/>
    <property type="match status" value="1"/>
</dbReference>
<sequence>MGRINKNITAKDKLSIYINTAIKIIRGLLNRWRFKKVSGFIFIARRVTLLNVGNIALGKNVKFENNSEVQGLASQVMIFEDNVTIGRNTMIRPSSYYGVGEIGEGCHIGYNSSIGPFGYVGCAGKVIIGNNVMIGPRVSIFAENHNFADNNKSIKSQGVSNKGITIEDDCWIGSGVIILDGVTIGKGSVIGAGTVVTKNIPENSKVFDKRTKVVQRR</sequence>
<evidence type="ECO:0000256" key="2">
    <source>
        <dbReference type="ARBA" id="ARBA00022737"/>
    </source>
</evidence>
<keyword evidence="1" id="KW-0808">Transferase</keyword>
<dbReference type="CDD" id="cd04647">
    <property type="entry name" value="LbH_MAT_like"/>
    <property type="match status" value="1"/>
</dbReference>
<proteinExistence type="predicted"/>
<gene>
    <name evidence="3" type="ORF">FC69_GL001729</name>
</gene>
<keyword evidence="2" id="KW-0677">Repeat</keyword>
<dbReference type="PATRIC" id="fig|1423747.3.peg.1758"/>
<dbReference type="AlphaFoldDB" id="A0A0R1RXW3"/>
<dbReference type="InterPro" id="IPR051159">
    <property type="entry name" value="Hexapeptide_acetyltransf"/>
</dbReference>
<dbReference type="Pfam" id="PF00132">
    <property type="entry name" value="Hexapep"/>
    <property type="match status" value="1"/>
</dbReference>
<dbReference type="InterPro" id="IPR018357">
    <property type="entry name" value="Hexapep_transf_CS"/>
</dbReference>
<dbReference type="PROSITE" id="PS00101">
    <property type="entry name" value="HEXAPEP_TRANSFERASES"/>
    <property type="match status" value="1"/>
</dbReference>
<dbReference type="InterPro" id="IPR001451">
    <property type="entry name" value="Hexapep"/>
</dbReference>
<dbReference type="EMBL" id="AZEX01000051">
    <property type="protein sequence ID" value="KRL59290.1"/>
    <property type="molecule type" value="Genomic_DNA"/>
</dbReference>
<dbReference type="RefSeq" id="WP_025083569.1">
    <property type="nucleotide sequence ID" value="NZ_AZEX01000051.1"/>
</dbReference>
<dbReference type="OrthoDB" id="9782926at2"/>
<dbReference type="Gene3D" id="2.160.10.10">
    <property type="entry name" value="Hexapeptide repeat proteins"/>
    <property type="match status" value="1"/>
</dbReference>
<dbReference type="Proteomes" id="UP000051264">
    <property type="component" value="Unassembled WGS sequence"/>
</dbReference>
<evidence type="ECO:0000256" key="1">
    <source>
        <dbReference type="ARBA" id="ARBA00022679"/>
    </source>
</evidence>
<dbReference type="PANTHER" id="PTHR23416:SF78">
    <property type="entry name" value="LIPOPOLYSACCHARIDE BIOSYNTHESIS O-ACETYL TRANSFERASE WBBJ-RELATED"/>
    <property type="match status" value="1"/>
</dbReference>
<dbReference type="PANTHER" id="PTHR23416">
    <property type="entry name" value="SIALIC ACID SYNTHASE-RELATED"/>
    <property type="match status" value="1"/>
</dbReference>
<name>A0A0R1RXW3_9LACO</name>
<accession>A0A0R1RXW3</accession>
<dbReference type="STRING" id="1423747.FC69_GL001729"/>